<keyword evidence="1" id="KW-1185">Reference proteome</keyword>
<name>A0A6J2UJV8_DROLE</name>
<dbReference type="Proteomes" id="UP000504634">
    <property type="component" value="Unplaced"/>
</dbReference>
<dbReference type="AlphaFoldDB" id="A0A6J2UJV8"/>
<evidence type="ECO:0000313" key="2">
    <source>
        <dbReference type="RefSeq" id="XP_030387773.1"/>
    </source>
</evidence>
<gene>
    <name evidence="2" type="primary">LOC115634280</name>
</gene>
<sequence>MAASSNSYCPGLITNNESLNEVALPNVKRIKNIREFMADPTNYDGNIDKLIGRMANEATKCQEILKVLKEEVLRKTGSLRQIKADMMQLQQELKSANAGNRFAVGHEKILVKFTDESEGKEYDVPQALECYSLKMSSLFGEILALDSDVDYVVYLEGIAQLNKQYVRDWYDREYSTEQHSKQQALVTAAEQQATAGAGDVGCSADESN</sequence>
<protein>
    <submittedName>
        <fullName evidence="2">Uncharacterized protein LOC115634280</fullName>
    </submittedName>
</protein>
<dbReference type="RefSeq" id="XP_030387773.1">
    <property type="nucleotide sequence ID" value="XM_030531913.1"/>
</dbReference>
<evidence type="ECO:0000313" key="1">
    <source>
        <dbReference type="Proteomes" id="UP000504634"/>
    </source>
</evidence>
<accession>A0A6J2UJV8</accession>
<dbReference type="GeneID" id="115634280"/>
<organism evidence="1 2">
    <name type="scientific">Drosophila lebanonensis</name>
    <name type="common">Fruit fly</name>
    <name type="synonym">Scaptodrosophila lebanonensis</name>
    <dbReference type="NCBI Taxonomy" id="7225"/>
    <lineage>
        <taxon>Eukaryota</taxon>
        <taxon>Metazoa</taxon>
        <taxon>Ecdysozoa</taxon>
        <taxon>Arthropoda</taxon>
        <taxon>Hexapoda</taxon>
        <taxon>Insecta</taxon>
        <taxon>Pterygota</taxon>
        <taxon>Neoptera</taxon>
        <taxon>Endopterygota</taxon>
        <taxon>Diptera</taxon>
        <taxon>Brachycera</taxon>
        <taxon>Muscomorpha</taxon>
        <taxon>Ephydroidea</taxon>
        <taxon>Drosophilidae</taxon>
        <taxon>Scaptodrosophila</taxon>
    </lineage>
</organism>
<dbReference type="OrthoDB" id="7882855at2759"/>
<proteinExistence type="predicted"/>
<reference evidence="2" key="1">
    <citation type="submission" date="2025-08" db="UniProtKB">
        <authorList>
            <consortium name="RefSeq"/>
        </authorList>
    </citation>
    <scope>IDENTIFICATION</scope>
    <source>
        <strain evidence="2">11010-0011.00</strain>
        <tissue evidence="2">Whole body</tissue>
    </source>
</reference>